<sequence length="87" mass="9683">MSGCYCANYYDKINCTNTVSKFGERCKLCMTLKHGASLSDGMLSEDHLWMTPPSNHGGGHMHQKHSSMSNDPHSTGRTTRGMTFLKK</sequence>
<feature type="region of interest" description="Disordered" evidence="1">
    <location>
        <begin position="49"/>
        <end position="87"/>
    </location>
</feature>
<keyword evidence="3" id="KW-1185">Reference proteome</keyword>
<proteinExistence type="predicted"/>
<accession>A0AAE0K8D0</accession>
<protein>
    <submittedName>
        <fullName evidence="2">Uncharacterized protein</fullName>
    </submittedName>
</protein>
<evidence type="ECO:0000256" key="1">
    <source>
        <dbReference type="SAM" id="MobiDB-lite"/>
    </source>
</evidence>
<reference evidence="2" key="2">
    <citation type="submission" date="2023-06" db="EMBL/GenBank/DDBJ databases">
        <authorList>
            <consortium name="Lawrence Berkeley National Laboratory"/>
            <person name="Haridas S."/>
            <person name="Hensen N."/>
            <person name="Bonometti L."/>
            <person name="Westerberg I."/>
            <person name="Brannstrom I.O."/>
            <person name="Guillou S."/>
            <person name="Cros-Aarteil S."/>
            <person name="Calhoun S."/>
            <person name="Kuo A."/>
            <person name="Mondo S."/>
            <person name="Pangilinan J."/>
            <person name="Riley R."/>
            <person name="LaButti K."/>
            <person name="Andreopoulos B."/>
            <person name="Lipzen A."/>
            <person name="Chen C."/>
            <person name="Yanf M."/>
            <person name="Daum C."/>
            <person name="Ng V."/>
            <person name="Clum A."/>
            <person name="Steindorff A."/>
            <person name="Ohm R."/>
            <person name="Martin F."/>
            <person name="Silar P."/>
            <person name="Natvig D."/>
            <person name="Lalanne C."/>
            <person name="Gautier V."/>
            <person name="Ament-velasquez S.L."/>
            <person name="Kruys A."/>
            <person name="Hutchinson M.I."/>
            <person name="Powell A.J."/>
            <person name="Barry K."/>
            <person name="Miller A.N."/>
            <person name="Grigoriev I.V."/>
            <person name="Debuchy R."/>
            <person name="Gladieux P."/>
            <person name="Thoren M.H."/>
            <person name="Johannesson H."/>
        </authorList>
    </citation>
    <scope>NUCLEOTIDE SEQUENCE</scope>
    <source>
        <strain evidence="2">CBS 232.78</strain>
    </source>
</reference>
<gene>
    <name evidence="2" type="ORF">B0H63DRAFT_285562</name>
</gene>
<dbReference type="AlphaFoldDB" id="A0AAE0K8D0"/>
<name>A0AAE0K8D0_9PEZI</name>
<comment type="caution">
    <text evidence="2">The sequence shown here is derived from an EMBL/GenBank/DDBJ whole genome shotgun (WGS) entry which is preliminary data.</text>
</comment>
<evidence type="ECO:0000313" key="2">
    <source>
        <dbReference type="EMBL" id="KAK3371993.1"/>
    </source>
</evidence>
<evidence type="ECO:0000313" key="3">
    <source>
        <dbReference type="Proteomes" id="UP001285441"/>
    </source>
</evidence>
<reference evidence="2" key="1">
    <citation type="journal article" date="2023" name="Mol. Phylogenet. Evol.">
        <title>Genome-scale phylogeny and comparative genomics of the fungal order Sordariales.</title>
        <authorList>
            <person name="Hensen N."/>
            <person name="Bonometti L."/>
            <person name="Westerberg I."/>
            <person name="Brannstrom I.O."/>
            <person name="Guillou S."/>
            <person name="Cros-Aarteil S."/>
            <person name="Calhoun S."/>
            <person name="Haridas S."/>
            <person name="Kuo A."/>
            <person name="Mondo S."/>
            <person name="Pangilinan J."/>
            <person name="Riley R."/>
            <person name="LaButti K."/>
            <person name="Andreopoulos B."/>
            <person name="Lipzen A."/>
            <person name="Chen C."/>
            <person name="Yan M."/>
            <person name="Daum C."/>
            <person name="Ng V."/>
            <person name="Clum A."/>
            <person name="Steindorff A."/>
            <person name="Ohm R.A."/>
            <person name="Martin F."/>
            <person name="Silar P."/>
            <person name="Natvig D.O."/>
            <person name="Lalanne C."/>
            <person name="Gautier V."/>
            <person name="Ament-Velasquez S.L."/>
            <person name="Kruys A."/>
            <person name="Hutchinson M.I."/>
            <person name="Powell A.J."/>
            <person name="Barry K."/>
            <person name="Miller A.N."/>
            <person name="Grigoriev I.V."/>
            <person name="Debuchy R."/>
            <person name="Gladieux P."/>
            <person name="Hiltunen Thoren M."/>
            <person name="Johannesson H."/>
        </authorList>
    </citation>
    <scope>NUCLEOTIDE SEQUENCE</scope>
    <source>
        <strain evidence="2">CBS 232.78</strain>
    </source>
</reference>
<feature type="compositionally biased region" description="Polar residues" evidence="1">
    <location>
        <begin position="66"/>
        <end position="81"/>
    </location>
</feature>
<dbReference type="EMBL" id="JAULSW010000008">
    <property type="protein sequence ID" value="KAK3371993.1"/>
    <property type="molecule type" value="Genomic_DNA"/>
</dbReference>
<dbReference type="Proteomes" id="UP001285441">
    <property type="component" value="Unassembled WGS sequence"/>
</dbReference>
<organism evidence="2 3">
    <name type="scientific">Podospora didyma</name>
    <dbReference type="NCBI Taxonomy" id="330526"/>
    <lineage>
        <taxon>Eukaryota</taxon>
        <taxon>Fungi</taxon>
        <taxon>Dikarya</taxon>
        <taxon>Ascomycota</taxon>
        <taxon>Pezizomycotina</taxon>
        <taxon>Sordariomycetes</taxon>
        <taxon>Sordariomycetidae</taxon>
        <taxon>Sordariales</taxon>
        <taxon>Podosporaceae</taxon>
        <taxon>Podospora</taxon>
    </lineage>
</organism>